<feature type="compositionally biased region" description="Acidic residues" evidence="1">
    <location>
        <begin position="1"/>
        <end position="10"/>
    </location>
</feature>
<proteinExistence type="predicted"/>
<dbReference type="RefSeq" id="XP_029239142.1">
    <property type="nucleotide sequence ID" value="XM_029380997.1"/>
</dbReference>
<dbReference type="Proteomes" id="UP000283634">
    <property type="component" value="Unassembled WGS sequence"/>
</dbReference>
<evidence type="ECO:0000256" key="1">
    <source>
        <dbReference type="SAM" id="MobiDB-lite"/>
    </source>
</evidence>
<accession>A0A422NL68</accession>
<keyword evidence="3" id="KW-1185">Reference proteome</keyword>
<evidence type="ECO:0000313" key="3">
    <source>
        <dbReference type="Proteomes" id="UP000283634"/>
    </source>
</evidence>
<dbReference type="VEuPathDB" id="TriTrypDB:TRSC58_01270"/>
<reference evidence="2 3" key="1">
    <citation type="journal article" date="2018" name="BMC Genomics">
        <title>Genomic comparison of Trypanosoma conorhini and Trypanosoma rangeli to Trypanosoma cruzi strains of high and low virulence.</title>
        <authorList>
            <person name="Bradwell K.R."/>
            <person name="Koparde V.N."/>
            <person name="Matveyev A.V."/>
            <person name="Serrano M.G."/>
            <person name="Alves J.M."/>
            <person name="Parikh H."/>
            <person name="Huang B."/>
            <person name="Lee V."/>
            <person name="Espinosa-Alvarez O."/>
            <person name="Ortiz P.A."/>
            <person name="Costa-Martins A.G."/>
            <person name="Teixeira M.M."/>
            <person name="Buck G.A."/>
        </authorList>
    </citation>
    <scope>NUCLEOTIDE SEQUENCE [LARGE SCALE GENOMIC DNA]</scope>
    <source>
        <strain evidence="2 3">AM80</strain>
    </source>
</reference>
<dbReference type="GeneID" id="40327986"/>
<gene>
    <name evidence="2" type="ORF">TraAM80_04053</name>
</gene>
<comment type="caution">
    <text evidence="2">The sequence shown here is derived from an EMBL/GenBank/DDBJ whole genome shotgun (WGS) entry which is preliminary data.</text>
</comment>
<dbReference type="OMA" id="FFGSCFT"/>
<dbReference type="EMBL" id="MKGL01000114">
    <property type="protein sequence ID" value="RNF06230.1"/>
    <property type="molecule type" value="Genomic_DNA"/>
</dbReference>
<dbReference type="AlphaFoldDB" id="A0A422NL68"/>
<name>A0A422NL68_TRYRA</name>
<sequence length="287" mass="31966">MFDEVEFEDGDSARGLAEDSDSHDCPDELEGSAPAGVVHLHRPGEVGFSCVAGTADDATSLYDARLINGDSWLSNECHCVRCETLRVSTQLTKLRQSSGDKAMVVVLLDLDNYGFNQFRSPPTSAIRNGGFDVIEHMFVWCFFGSCFARYHGELPGPEGVLRSTPKKASNPKCQHPTGRRRSIWQRLVSEGRCHFTPCGGQRQGADGVILQVAQAMTHVPVIVLSGDRQMLQAVHGNRRHVGRKSTRNAFESDFIDNLDIINALEHGKRFLPVWWELEAKIRRVAFR</sequence>
<evidence type="ECO:0000313" key="2">
    <source>
        <dbReference type="EMBL" id="RNF06230.1"/>
    </source>
</evidence>
<feature type="region of interest" description="Disordered" evidence="1">
    <location>
        <begin position="1"/>
        <end position="33"/>
    </location>
</feature>
<protein>
    <submittedName>
        <fullName evidence="2">Uncharacterized protein</fullName>
    </submittedName>
</protein>
<dbReference type="OrthoDB" id="270946at2759"/>
<feature type="compositionally biased region" description="Basic and acidic residues" evidence="1">
    <location>
        <begin position="16"/>
        <end position="26"/>
    </location>
</feature>
<organism evidence="2 3">
    <name type="scientific">Trypanosoma rangeli</name>
    <dbReference type="NCBI Taxonomy" id="5698"/>
    <lineage>
        <taxon>Eukaryota</taxon>
        <taxon>Discoba</taxon>
        <taxon>Euglenozoa</taxon>
        <taxon>Kinetoplastea</taxon>
        <taxon>Metakinetoplastina</taxon>
        <taxon>Trypanosomatida</taxon>
        <taxon>Trypanosomatidae</taxon>
        <taxon>Trypanosoma</taxon>
        <taxon>Herpetosoma</taxon>
    </lineage>
</organism>